<evidence type="ECO:0000313" key="2">
    <source>
        <dbReference type="EMBL" id="PRP68242.1"/>
    </source>
</evidence>
<gene>
    <name evidence="2" type="ORF">BST86_00725</name>
</gene>
<dbReference type="AlphaFoldDB" id="A0A2S9WXN7"/>
<sequence>MLEVEYEITGELNVFVGHEGTKFSYGDKPLGEETFIWSNGLLSEHGIDDHDIDIIQWDDLPAFFQAPERSDVPFDIFAASFYLITRYEEYFPQVKDDLGRYSPYESIAYKHDFLREPLIDLWIKKFSQVVLKQDFNSLSRKRTPKRTVAIEVATFNKYRKRGLIVNATLFSRHVRNLRLNRAWKQIKTLLNLREDPYDNSDEILVPIKKIRFDRSRAKKNRADMVFFFHLGNYNDFNTGVTYKSKSYVEAIKHIADYVKVGLRFSSNTSSDDVYQEEKRFEELVKRPLQHTMAANSKISMPGHYKLLVDTKTMEDYSMGYVAEPGFRASTSLPFYFYDLDYEVQTPLLIHPYCLHYNTMALQTRSGQQSILKEIQEVVDNVHGNFIVQFHYEHFDRDIKSHALEILESIIDE</sequence>
<comment type="caution">
    <text evidence="2">The sequence shown here is derived from an EMBL/GenBank/DDBJ whole genome shotgun (WGS) entry which is preliminary data.</text>
</comment>
<dbReference type="EMBL" id="MQUC01000003">
    <property type="protein sequence ID" value="PRP68242.1"/>
    <property type="molecule type" value="Genomic_DNA"/>
</dbReference>
<accession>A0A2S9WXN7</accession>
<evidence type="ECO:0000313" key="3">
    <source>
        <dbReference type="Proteomes" id="UP000239532"/>
    </source>
</evidence>
<feature type="domain" description="DUF7033" evidence="1">
    <location>
        <begin position="72"/>
        <end position="158"/>
    </location>
</feature>
<keyword evidence="3" id="KW-1185">Reference proteome</keyword>
<reference evidence="2 3" key="1">
    <citation type="submission" date="2016-11" db="EMBL/GenBank/DDBJ databases">
        <title>Trade-off between light-utilization and light-protection in marine flavobacteria.</title>
        <authorList>
            <person name="Kumagai Y."/>
        </authorList>
    </citation>
    <scope>NUCLEOTIDE SEQUENCE [LARGE SCALE GENOMIC DNA]</scope>
    <source>
        <strain evidence="2 3">JCM 17109</strain>
    </source>
</reference>
<dbReference type="Pfam" id="PF23019">
    <property type="entry name" value="DUF7033"/>
    <property type="match status" value="1"/>
</dbReference>
<proteinExistence type="predicted"/>
<protein>
    <recommendedName>
        <fullName evidence="1">DUF7033 domain-containing protein</fullName>
    </recommendedName>
</protein>
<dbReference type="OrthoDB" id="5573484at2"/>
<dbReference type="Proteomes" id="UP000239532">
    <property type="component" value="Unassembled WGS sequence"/>
</dbReference>
<evidence type="ECO:0000259" key="1">
    <source>
        <dbReference type="Pfam" id="PF23019"/>
    </source>
</evidence>
<dbReference type="InterPro" id="IPR054297">
    <property type="entry name" value="DUF7033"/>
</dbReference>
<organism evidence="2 3">
    <name type="scientific">Nonlabens agnitus</name>
    <dbReference type="NCBI Taxonomy" id="870484"/>
    <lineage>
        <taxon>Bacteria</taxon>
        <taxon>Pseudomonadati</taxon>
        <taxon>Bacteroidota</taxon>
        <taxon>Flavobacteriia</taxon>
        <taxon>Flavobacteriales</taxon>
        <taxon>Flavobacteriaceae</taxon>
        <taxon>Nonlabens</taxon>
    </lineage>
</organism>
<name>A0A2S9WXN7_9FLAO</name>